<dbReference type="Proteomes" id="UP001149079">
    <property type="component" value="Unassembled WGS sequence"/>
</dbReference>
<dbReference type="GeneID" id="81401577"/>
<evidence type="ECO:0000313" key="2">
    <source>
        <dbReference type="Proteomes" id="UP001149079"/>
    </source>
</evidence>
<sequence length="236" mass="26685">SHGPEQQSHKVHPRIRRPEADSHLIDDEAGLQCVFNHSMGYIVGKVLKGHICGVQVPWKQSFQTPDSSLMTKDAWLRVVGELKFLGWTKIGSGMRMSMMMNPRYAICLSSPSSYYMKDLNCMYGFMSNYCGTIFLRREFIEDRRLIDYSPIARADTSYDGPGRSPGYTSCINQAMFPCRCGSSTDARACLQYNTKARMGCGNEISAFNFSKQLSLIFHLYALFTSLSSQVFFVSYS</sequence>
<keyword evidence="2" id="KW-1185">Reference proteome</keyword>
<proteinExistence type="predicted"/>
<reference evidence="1" key="1">
    <citation type="submission" date="2022-11" db="EMBL/GenBank/DDBJ databases">
        <authorList>
            <person name="Petersen C."/>
        </authorList>
    </citation>
    <scope>NUCLEOTIDE SEQUENCE</scope>
    <source>
        <strain evidence="1">IBT 22155</strain>
    </source>
</reference>
<organism evidence="1 2">
    <name type="scientific">Penicillium bovifimosum</name>
    <dbReference type="NCBI Taxonomy" id="126998"/>
    <lineage>
        <taxon>Eukaryota</taxon>
        <taxon>Fungi</taxon>
        <taxon>Dikarya</taxon>
        <taxon>Ascomycota</taxon>
        <taxon>Pezizomycotina</taxon>
        <taxon>Eurotiomycetes</taxon>
        <taxon>Eurotiomycetidae</taxon>
        <taxon>Eurotiales</taxon>
        <taxon>Aspergillaceae</taxon>
        <taxon>Penicillium</taxon>
    </lineage>
</organism>
<dbReference type="AlphaFoldDB" id="A0A9W9L8K9"/>
<feature type="non-terminal residue" evidence="1">
    <location>
        <position position="1"/>
    </location>
</feature>
<dbReference type="RefSeq" id="XP_056524520.1">
    <property type="nucleotide sequence ID" value="XM_056662407.1"/>
</dbReference>
<protein>
    <submittedName>
        <fullName evidence="1">Uncharacterized protein</fullName>
    </submittedName>
</protein>
<dbReference type="EMBL" id="JAPQKL010000002">
    <property type="protein sequence ID" value="KAJ5142876.1"/>
    <property type="molecule type" value="Genomic_DNA"/>
</dbReference>
<name>A0A9W9L8K9_9EURO</name>
<evidence type="ECO:0000313" key="1">
    <source>
        <dbReference type="EMBL" id="KAJ5142876.1"/>
    </source>
</evidence>
<accession>A0A9W9L8K9</accession>
<gene>
    <name evidence="1" type="ORF">N7515_001663</name>
</gene>
<comment type="caution">
    <text evidence="1">The sequence shown here is derived from an EMBL/GenBank/DDBJ whole genome shotgun (WGS) entry which is preliminary data.</text>
</comment>
<reference evidence="1" key="2">
    <citation type="journal article" date="2023" name="IMA Fungus">
        <title>Comparative genomic study of the Penicillium genus elucidates a diverse pangenome and 15 lateral gene transfer events.</title>
        <authorList>
            <person name="Petersen C."/>
            <person name="Sorensen T."/>
            <person name="Nielsen M.R."/>
            <person name="Sondergaard T.E."/>
            <person name="Sorensen J.L."/>
            <person name="Fitzpatrick D.A."/>
            <person name="Frisvad J.C."/>
            <person name="Nielsen K.L."/>
        </authorList>
    </citation>
    <scope>NUCLEOTIDE SEQUENCE</scope>
    <source>
        <strain evidence="1">IBT 22155</strain>
    </source>
</reference>